<dbReference type="SMART" id="SM00228">
    <property type="entry name" value="PDZ"/>
    <property type="match status" value="1"/>
</dbReference>
<evidence type="ECO:0000313" key="7">
    <source>
        <dbReference type="Proteomes" id="UP001595960"/>
    </source>
</evidence>
<dbReference type="InterPro" id="IPR051201">
    <property type="entry name" value="Chloro_Bact_Ser_Proteases"/>
</dbReference>
<evidence type="ECO:0000256" key="3">
    <source>
        <dbReference type="ARBA" id="ARBA00022801"/>
    </source>
</evidence>
<feature type="region of interest" description="Disordered" evidence="4">
    <location>
        <begin position="295"/>
        <end position="329"/>
    </location>
</feature>
<dbReference type="SUPFAM" id="SSF50156">
    <property type="entry name" value="PDZ domain-like"/>
    <property type="match status" value="1"/>
</dbReference>
<dbReference type="InterPro" id="IPR043504">
    <property type="entry name" value="Peptidase_S1_PA_chymotrypsin"/>
</dbReference>
<dbReference type="PROSITE" id="PS50106">
    <property type="entry name" value="PDZ"/>
    <property type="match status" value="1"/>
</dbReference>
<reference evidence="7" key="1">
    <citation type="journal article" date="2019" name="Int. J. Syst. Evol. Microbiol.">
        <title>The Global Catalogue of Microorganisms (GCM) 10K type strain sequencing project: providing services to taxonomists for standard genome sequencing and annotation.</title>
        <authorList>
            <consortium name="The Broad Institute Genomics Platform"/>
            <consortium name="The Broad Institute Genome Sequencing Center for Infectious Disease"/>
            <person name="Wu L."/>
            <person name="Ma J."/>
        </authorList>
    </citation>
    <scope>NUCLEOTIDE SEQUENCE [LARGE SCALE GENOMIC DNA]</scope>
    <source>
        <strain evidence="7">CGMCC 1.12192</strain>
    </source>
</reference>
<evidence type="ECO:0000313" key="6">
    <source>
        <dbReference type="EMBL" id="MFC4829835.1"/>
    </source>
</evidence>
<feature type="non-terminal residue" evidence="6">
    <location>
        <position position="1"/>
    </location>
</feature>
<dbReference type="InterPro" id="IPR036034">
    <property type="entry name" value="PDZ_sf"/>
</dbReference>
<feature type="compositionally biased region" description="Low complexity" evidence="4">
    <location>
        <begin position="1"/>
        <end position="17"/>
    </location>
</feature>
<dbReference type="InterPro" id="IPR001478">
    <property type="entry name" value="PDZ"/>
</dbReference>
<dbReference type="Gene3D" id="2.30.42.10">
    <property type="match status" value="1"/>
</dbReference>
<keyword evidence="2 6" id="KW-0645">Protease</keyword>
<dbReference type="EMBL" id="JBHSJC010000002">
    <property type="protein sequence ID" value="MFC4829835.1"/>
    <property type="molecule type" value="Genomic_DNA"/>
</dbReference>
<dbReference type="Gene3D" id="2.40.10.10">
    <property type="entry name" value="Trypsin-like serine proteases"/>
    <property type="match status" value="2"/>
</dbReference>
<dbReference type="GO" id="GO:0006508">
    <property type="term" value="P:proteolysis"/>
    <property type="evidence" value="ECO:0007669"/>
    <property type="project" value="UniProtKB-KW"/>
</dbReference>
<evidence type="ECO:0000256" key="1">
    <source>
        <dbReference type="ARBA" id="ARBA00010541"/>
    </source>
</evidence>
<evidence type="ECO:0000256" key="2">
    <source>
        <dbReference type="ARBA" id="ARBA00022670"/>
    </source>
</evidence>
<dbReference type="RefSeq" id="WP_376917711.1">
    <property type="nucleotide sequence ID" value="NZ_JBHSJC010000002.1"/>
</dbReference>
<dbReference type="PANTHER" id="PTHR43343">
    <property type="entry name" value="PEPTIDASE S12"/>
    <property type="match status" value="1"/>
</dbReference>
<keyword evidence="7" id="KW-1185">Reference proteome</keyword>
<dbReference type="Pfam" id="PF13365">
    <property type="entry name" value="Trypsin_2"/>
    <property type="match status" value="1"/>
</dbReference>
<dbReference type="Proteomes" id="UP001595960">
    <property type="component" value="Unassembled WGS sequence"/>
</dbReference>
<dbReference type="InterPro" id="IPR009003">
    <property type="entry name" value="Peptidase_S1_PA"/>
</dbReference>
<dbReference type="PANTHER" id="PTHR43343:SF3">
    <property type="entry name" value="PROTEASE DO-LIKE 8, CHLOROPLASTIC"/>
    <property type="match status" value="1"/>
</dbReference>
<dbReference type="EC" id="3.4.21.-" evidence="6"/>
<keyword evidence="3 6" id="KW-0378">Hydrolase</keyword>
<gene>
    <name evidence="6" type="ORF">ACFPER_13590</name>
</gene>
<evidence type="ECO:0000256" key="4">
    <source>
        <dbReference type="SAM" id="MobiDB-lite"/>
    </source>
</evidence>
<name>A0ABV9RBX8_9MICO</name>
<dbReference type="SUPFAM" id="SSF50494">
    <property type="entry name" value="Trypsin-like serine proteases"/>
    <property type="match status" value="1"/>
</dbReference>
<comment type="similarity">
    <text evidence="1">Belongs to the peptidase S1C family.</text>
</comment>
<organism evidence="6 7">
    <name type="scientific">Agromyces aurantiacus</name>
    <dbReference type="NCBI Taxonomy" id="165814"/>
    <lineage>
        <taxon>Bacteria</taxon>
        <taxon>Bacillati</taxon>
        <taxon>Actinomycetota</taxon>
        <taxon>Actinomycetes</taxon>
        <taxon>Micrococcales</taxon>
        <taxon>Microbacteriaceae</taxon>
        <taxon>Agromyces</taxon>
    </lineage>
</organism>
<dbReference type="Pfam" id="PF13180">
    <property type="entry name" value="PDZ_2"/>
    <property type="match status" value="1"/>
</dbReference>
<comment type="caution">
    <text evidence="6">The sequence shown here is derived from an EMBL/GenBank/DDBJ whole genome shotgun (WGS) entry which is preliminary data.</text>
</comment>
<feature type="region of interest" description="Disordered" evidence="4">
    <location>
        <begin position="1"/>
        <end position="84"/>
    </location>
</feature>
<proteinExistence type="inferred from homology"/>
<dbReference type="GO" id="GO:0008233">
    <property type="term" value="F:peptidase activity"/>
    <property type="evidence" value="ECO:0007669"/>
    <property type="project" value="UniProtKB-KW"/>
</dbReference>
<feature type="domain" description="PDZ" evidence="5">
    <location>
        <begin position="404"/>
        <end position="490"/>
    </location>
</feature>
<accession>A0ABV9RBX8</accession>
<evidence type="ECO:0000259" key="5">
    <source>
        <dbReference type="PROSITE" id="PS50106"/>
    </source>
</evidence>
<feature type="compositionally biased region" description="Low complexity" evidence="4">
    <location>
        <begin position="41"/>
        <end position="78"/>
    </location>
</feature>
<dbReference type="PRINTS" id="PR00834">
    <property type="entry name" value="PROTEASES2C"/>
</dbReference>
<protein>
    <submittedName>
        <fullName evidence="6">S1C family serine protease</fullName>
        <ecNumber evidence="6">3.4.21.-</ecNumber>
    </submittedName>
</protein>
<dbReference type="InterPro" id="IPR001940">
    <property type="entry name" value="Peptidase_S1C"/>
</dbReference>
<sequence>PAAPAAPASEVRAAPRPTGTVYTPGQAPQPYVAGQYRHEPAAAPAPGATAPTAPVAGAPAGAPHTTAPHPTAPQAAAPGGSGIVPPAFGGPAAASGAPAPAPAKPRRVGLGVAAAIVAAALIGGASGAGVTALVTSDDDTSTTQSATGAERIVVNDTESVNQVSAVAAAASPSVVTIEVAGGQNQGTGSGVILSEDGYVLTNTHVVTLDGATGDAKIQVKTDDGRLFDAELIGTDPLSDLAVIKLVDASDLTPIEFADSDELNVGDTAIAIGAPLGLSGTVTDGIISALNRSIDVESSAAPSTPDDGQGGGGTGQESPFDFWNYDGQQGAPSQQDGGLISIPVIQTDAAINPGNSGGALLDSQGKLIGVNVAILSTGGSSGQAGNIGVGFAVPANLAKRVSQEIIDNGAATHGLLGATVTSAQASGDSATVGALISEVSSGGAAEAAGLQSGDVVTALNGIPITDQTDLTAQVRALAGGSKAEITYTRDGESTTTTVTLGTFEG</sequence>